<dbReference type="CDD" id="cd05568">
    <property type="entry name" value="PTS_IIB_bgl_like"/>
    <property type="match status" value="1"/>
</dbReference>
<reference evidence="6 7" key="1">
    <citation type="submission" date="2018-05" db="EMBL/GenBank/DDBJ databases">
        <title>Genomic Encyclopedia of Type Strains, Phase IV (KMG-IV): sequencing the most valuable type-strain genomes for metagenomic binning, comparative biology and taxonomic classification.</title>
        <authorList>
            <person name="Goeker M."/>
        </authorList>
    </citation>
    <scope>NUCLEOTIDE SEQUENCE [LARGE SCALE GENOMIC DNA]</scope>
    <source>
        <strain evidence="6 7">DSM 22440</strain>
    </source>
</reference>
<comment type="caution">
    <text evidence="6">The sequence shown here is derived from an EMBL/GenBank/DDBJ whole genome shotgun (WGS) entry which is preliminary data.</text>
</comment>
<dbReference type="SUPFAM" id="SSF55804">
    <property type="entry name" value="Phoshotransferase/anion transport protein"/>
    <property type="match status" value="1"/>
</dbReference>
<dbReference type="InterPro" id="IPR036095">
    <property type="entry name" value="PTS_EIIB-like_sf"/>
</dbReference>
<keyword evidence="1" id="KW-0808">Transferase</keyword>
<dbReference type="PROSITE" id="PS51094">
    <property type="entry name" value="PTS_EIIA_TYPE_2"/>
    <property type="match status" value="1"/>
</dbReference>
<protein>
    <submittedName>
        <fullName evidence="6">Activator of the mannose operon (Transcriptional antiterminator)</fullName>
    </submittedName>
</protein>
<dbReference type="Gene3D" id="1.10.10.10">
    <property type="entry name" value="Winged helix-like DNA-binding domain superfamily/Winged helix DNA-binding domain"/>
    <property type="match status" value="1"/>
</dbReference>
<name>A0A2V3WDA3_9BACI</name>
<dbReference type="GO" id="GO:0009401">
    <property type="term" value="P:phosphoenolpyruvate-dependent sugar phosphotransferase system"/>
    <property type="evidence" value="ECO:0007669"/>
    <property type="project" value="InterPro"/>
</dbReference>
<dbReference type="SUPFAM" id="SSF63520">
    <property type="entry name" value="PTS-regulatory domain, PRD"/>
    <property type="match status" value="2"/>
</dbReference>
<proteinExistence type="predicted"/>
<dbReference type="RefSeq" id="WP_170114362.1">
    <property type="nucleotide sequence ID" value="NZ_QJJR01000006.1"/>
</dbReference>
<dbReference type="Pfam" id="PF08279">
    <property type="entry name" value="HTH_11"/>
    <property type="match status" value="1"/>
</dbReference>
<dbReference type="InterPro" id="IPR011608">
    <property type="entry name" value="PRD"/>
</dbReference>
<keyword evidence="2" id="KW-0677">Repeat</keyword>
<dbReference type="InterPro" id="IPR013196">
    <property type="entry name" value="HTH_11"/>
</dbReference>
<dbReference type="InterPro" id="IPR036634">
    <property type="entry name" value="PRD_sf"/>
</dbReference>
<evidence type="ECO:0000259" key="5">
    <source>
        <dbReference type="PROSITE" id="PS51372"/>
    </source>
</evidence>
<dbReference type="PANTHER" id="PTHR30185">
    <property type="entry name" value="CRYPTIC BETA-GLUCOSIDE BGL OPERON ANTITERMINATOR"/>
    <property type="match status" value="1"/>
</dbReference>
<dbReference type="GO" id="GO:0006355">
    <property type="term" value="P:regulation of DNA-templated transcription"/>
    <property type="evidence" value="ECO:0007669"/>
    <property type="project" value="InterPro"/>
</dbReference>
<evidence type="ECO:0000256" key="2">
    <source>
        <dbReference type="ARBA" id="ARBA00022737"/>
    </source>
</evidence>
<keyword evidence="7" id="KW-1185">Reference proteome</keyword>
<sequence>MNERQQALLIYLVEQDNRYHLTKTLAHQFDCSLRTIRNDLSTIEKEQASAFAFTLNRDPGKGILLAIDEEKKERLLKVLLQQKVQPTADVDLRQVAYELLMGKEKFSITGLTELYFLTKIEAKQLTDGLTVWFRRFQLSLTSKQRVGLILEGNELNKRRALAQIDDLSETPSGCRYLLSKMEPYEVSEVERQLASFKEKHRLFFTDESFQRLVMHVLLMVKRTKLNQPMTLTEEDLNQLKATDEYQDVLPLKASIESFFNVHLKDEEVAYLTMHMLGAKIKKGLNDTDFLNLAIENQAKALTEAITERLVQRMQVPFYDDPFLKEGLLVHVYTTINRLRFGLTVSNPLTKDIKQMYPYLFSVLLENVIDLEKDLGFLVPEEEVAYLALHYQAAFERLEKLKDKAQKTAIVCHMGIGMSEILKAKIESHFRELSIKATLQETEVHQYLKHEAVDFLISTLPLALEDPPHIVVSPLFTKTDEEKLQAYITVEEKTQALPEVDIKTLIEPAFIFLHYRFDHPYQLIEYVANRLVQAGVVEKEYVHQSLLRERKASTAIGGGMSVPHGDPRFVKQSTIAVITLKEPIDWDGEDVSLIFFVAIKREEKYSHRSLYQRLAVLAEQPSHVRRIIESETKKALLKIL</sequence>
<dbReference type="InterPro" id="IPR036388">
    <property type="entry name" value="WH-like_DNA-bd_sf"/>
</dbReference>
<dbReference type="PROSITE" id="PS51372">
    <property type="entry name" value="PRD_2"/>
    <property type="match status" value="2"/>
</dbReference>
<dbReference type="Pfam" id="PF00359">
    <property type="entry name" value="PTS_EIIA_2"/>
    <property type="match status" value="1"/>
</dbReference>
<dbReference type="Proteomes" id="UP000247922">
    <property type="component" value="Unassembled WGS sequence"/>
</dbReference>
<dbReference type="SUPFAM" id="SSF52794">
    <property type="entry name" value="PTS system IIB component-like"/>
    <property type="match status" value="1"/>
</dbReference>
<feature type="domain" description="PRD" evidence="5">
    <location>
        <begin position="180"/>
        <end position="285"/>
    </location>
</feature>
<dbReference type="Gene3D" id="1.10.1790.10">
    <property type="entry name" value="PRD domain"/>
    <property type="match status" value="2"/>
</dbReference>
<dbReference type="EMBL" id="QJJR01000006">
    <property type="protein sequence ID" value="PXW91091.1"/>
    <property type="molecule type" value="Genomic_DNA"/>
</dbReference>
<evidence type="ECO:0000313" key="7">
    <source>
        <dbReference type="Proteomes" id="UP000247922"/>
    </source>
</evidence>
<accession>A0A2V3WDA3</accession>
<gene>
    <name evidence="6" type="ORF">DES38_106128</name>
</gene>
<evidence type="ECO:0000259" key="3">
    <source>
        <dbReference type="PROSITE" id="PS51094"/>
    </source>
</evidence>
<dbReference type="Gene3D" id="3.40.930.10">
    <property type="entry name" value="Mannitol-specific EII, Chain A"/>
    <property type="match status" value="1"/>
</dbReference>
<dbReference type="PANTHER" id="PTHR30185:SF12">
    <property type="entry name" value="TRANSCRIPTIONAL REGULATOR MANR"/>
    <property type="match status" value="1"/>
</dbReference>
<dbReference type="InterPro" id="IPR002178">
    <property type="entry name" value="PTS_EIIA_type-2_dom"/>
</dbReference>
<dbReference type="InterPro" id="IPR050661">
    <property type="entry name" value="BglG_antiterminators"/>
</dbReference>
<dbReference type="Gene3D" id="3.40.50.2300">
    <property type="match status" value="1"/>
</dbReference>
<feature type="domain" description="PTS EIIB type-2" evidence="4">
    <location>
        <begin position="405"/>
        <end position="495"/>
    </location>
</feature>
<dbReference type="GO" id="GO:0008982">
    <property type="term" value="F:protein-N(PI)-phosphohistidine-sugar phosphotransferase activity"/>
    <property type="evidence" value="ECO:0007669"/>
    <property type="project" value="InterPro"/>
</dbReference>
<dbReference type="InterPro" id="IPR016152">
    <property type="entry name" value="PTrfase/Anion_transptr"/>
</dbReference>
<evidence type="ECO:0000259" key="4">
    <source>
        <dbReference type="PROSITE" id="PS51099"/>
    </source>
</evidence>
<dbReference type="Pfam" id="PF00874">
    <property type="entry name" value="PRD"/>
    <property type="match status" value="2"/>
</dbReference>
<dbReference type="CDD" id="cd00211">
    <property type="entry name" value="PTS_IIA_fru"/>
    <property type="match status" value="1"/>
</dbReference>
<evidence type="ECO:0000313" key="6">
    <source>
        <dbReference type="EMBL" id="PXW91091.1"/>
    </source>
</evidence>
<evidence type="ECO:0000256" key="1">
    <source>
        <dbReference type="ARBA" id="ARBA00022679"/>
    </source>
</evidence>
<feature type="domain" description="PRD" evidence="5">
    <location>
        <begin position="293"/>
        <end position="400"/>
    </location>
</feature>
<feature type="domain" description="PTS EIIA type-2" evidence="3">
    <location>
        <begin position="503"/>
        <end position="639"/>
    </location>
</feature>
<organism evidence="6 7">
    <name type="scientific">Streptohalobacillus salinus</name>
    <dbReference type="NCBI Taxonomy" id="621096"/>
    <lineage>
        <taxon>Bacteria</taxon>
        <taxon>Bacillati</taxon>
        <taxon>Bacillota</taxon>
        <taxon>Bacilli</taxon>
        <taxon>Bacillales</taxon>
        <taxon>Bacillaceae</taxon>
        <taxon>Streptohalobacillus</taxon>
    </lineage>
</organism>
<dbReference type="InterPro" id="IPR013011">
    <property type="entry name" value="PTS_EIIB_2"/>
</dbReference>
<dbReference type="AlphaFoldDB" id="A0A2V3WDA3"/>
<dbReference type="PROSITE" id="PS51099">
    <property type="entry name" value="PTS_EIIB_TYPE_2"/>
    <property type="match status" value="1"/>
</dbReference>